<reference evidence="1 2" key="1">
    <citation type="journal article" date="2013" name="PLoS Genet.">
        <title>The genome and development-dependent transcriptomes of Pyronema confluens: a window into fungal evolution.</title>
        <authorList>
            <person name="Traeger S."/>
            <person name="Altegoer F."/>
            <person name="Freitag M."/>
            <person name="Gabaldon T."/>
            <person name="Kempken F."/>
            <person name="Kumar A."/>
            <person name="Marcet-Houben M."/>
            <person name="Poggeler S."/>
            <person name="Stajich J.E."/>
            <person name="Nowrousian M."/>
        </authorList>
    </citation>
    <scope>NUCLEOTIDE SEQUENCE [LARGE SCALE GENOMIC DNA]</scope>
    <source>
        <strain evidence="2">CBS 100304</strain>
        <tissue evidence="1">Vegetative mycelium</tissue>
    </source>
</reference>
<gene>
    <name evidence="1" type="ORF">PCON_01957</name>
</gene>
<protein>
    <submittedName>
        <fullName evidence="1">Uncharacterized protein</fullName>
    </submittedName>
</protein>
<sequence length="166" mass="19113">MISTNFKVPRAKLSFVDRIRIETIFSPGNSPYMQVTCSDKGTHLKVFLHDLTAHDLKKRAVVDAVLTQRFEKLPIDRVLTAAYRRASFASWMPTHYPQAVLACKMRTVQASQQTACRLWGPVSHFLLDRDNINGLLLEPNVYPLWGYHDHLGYSQRQIFLELLKTL</sequence>
<dbReference type="Proteomes" id="UP000018144">
    <property type="component" value="Unassembled WGS sequence"/>
</dbReference>
<evidence type="ECO:0000313" key="1">
    <source>
        <dbReference type="EMBL" id="CCX04380.1"/>
    </source>
</evidence>
<evidence type="ECO:0000313" key="2">
    <source>
        <dbReference type="Proteomes" id="UP000018144"/>
    </source>
</evidence>
<name>U4L2T9_PYROM</name>
<organism evidence="1 2">
    <name type="scientific">Pyronema omphalodes (strain CBS 100304)</name>
    <name type="common">Pyronema confluens</name>
    <dbReference type="NCBI Taxonomy" id="1076935"/>
    <lineage>
        <taxon>Eukaryota</taxon>
        <taxon>Fungi</taxon>
        <taxon>Dikarya</taxon>
        <taxon>Ascomycota</taxon>
        <taxon>Pezizomycotina</taxon>
        <taxon>Pezizomycetes</taxon>
        <taxon>Pezizales</taxon>
        <taxon>Pyronemataceae</taxon>
        <taxon>Pyronema</taxon>
    </lineage>
</organism>
<accession>U4L2T9</accession>
<dbReference type="AlphaFoldDB" id="U4L2T9"/>
<keyword evidence="2" id="KW-1185">Reference proteome</keyword>
<dbReference type="EMBL" id="HF935200">
    <property type="protein sequence ID" value="CCX04380.1"/>
    <property type="molecule type" value="Genomic_DNA"/>
</dbReference>
<proteinExistence type="predicted"/>